<keyword evidence="3" id="KW-1185">Reference proteome</keyword>
<evidence type="ECO:0000313" key="2">
    <source>
        <dbReference type="EMBL" id="KAH9809757.1"/>
    </source>
</evidence>
<feature type="compositionally biased region" description="Polar residues" evidence="1">
    <location>
        <begin position="410"/>
        <end position="429"/>
    </location>
</feature>
<feature type="region of interest" description="Disordered" evidence="1">
    <location>
        <begin position="81"/>
        <end position="104"/>
    </location>
</feature>
<reference evidence="2 3" key="2">
    <citation type="journal article" date="2021" name="Curr. Genet.">
        <title>Genetic response to nitrogen starvation in the aggressive Eucalyptus foliar pathogen Teratosphaeria destructans.</title>
        <authorList>
            <person name="Havenga M."/>
            <person name="Wingfield B.D."/>
            <person name="Wingfield M.J."/>
            <person name="Dreyer L.L."/>
            <person name="Roets F."/>
            <person name="Aylward J."/>
        </authorList>
    </citation>
    <scope>NUCLEOTIDE SEQUENCE [LARGE SCALE GENOMIC DNA]</scope>
    <source>
        <strain evidence="2">CMW44962</strain>
    </source>
</reference>
<feature type="compositionally biased region" description="Basic and acidic residues" evidence="1">
    <location>
        <begin position="505"/>
        <end position="517"/>
    </location>
</feature>
<feature type="compositionally biased region" description="Basic and acidic residues" evidence="1">
    <location>
        <begin position="315"/>
        <end position="329"/>
    </location>
</feature>
<feature type="compositionally biased region" description="Basic and acidic residues" evidence="1">
    <location>
        <begin position="434"/>
        <end position="443"/>
    </location>
</feature>
<feature type="compositionally biased region" description="Low complexity" evidence="1">
    <location>
        <begin position="377"/>
        <end position="388"/>
    </location>
</feature>
<protein>
    <submittedName>
        <fullName evidence="2">Soluble guanylate cyclase 89Db-like</fullName>
    </submittedName>
</protein>
<gene>
    <name evidence="2" type="ORF">Tdes44962_MAKER06091</name>
</gene>
<evidence type="ECO:0000313" key="3">
    <source>
        <dbReference type="Proteomes" id="UP001138500"/>
    </source>
</evidence>
<feature type="compositionally biased region" description="Polar residues" evidence="1">
    <location>
        <begin position="1"/>
        <end position="17"/>
    </location>
</feature>
<accession>A0A9W7SI52</accession>
<feature type="compositionally biased region" description="Basic and acidic residues" evidence="1">
    <location>
        <begin position="201"/>
        <end position="214"/>
    </location>
</feature>
<sequence length="1430" mass="152397">MANNNPNMSATTRNLQNAFYARRRQSPHSSPHTSRSASPGPFASPPPPPQKTSVLDDVTVQSPGGPARNLQRLVADKRREIRDRAGKGRGVVGGAGGVGDGGVRDVGVRAGVARDAGVRDLGKRDGVVREEGVRDVGRGDAGWMRYVGARDVGARNVGGVRDVGARDVDAGGVGGMRGVGARNSGARDVGVDDADAVARDAGAARKTDDTRDAGAARNVGDARVAAGASSTGDAKNRGNAKNTIDVAPASAESERKQRKPSMPGTWPDSRTPSRAPAEREQYTSSTPDPGLARGPPSTGPGSGQQHMTGLALSDRGTDTGHEFHRDSESRSTIASASVGSDGPGRLELSRQDGWRSGTLGASAIVSDRTGTGFATGSLVSSQTLHSSSDGSSQRLRVENGTAGRLISIGPQRSQNSTPGLSASGVQVQEVSGLLDRDRDEGGRRRSSTGPTARRAFSRSAADLPSSQPAGADGVRKRVVFVADSLGAEAGRRRSSAGSVMGFGVRDGRLDPGEDRFEGSGWRDVQRGLGSRAETPGRGDGGIGVGPGQRDRRSGVGSGSRHDGLLGDRRGDGGHGDEQSDSGLTGDPDDSLEDDDDSSEDGDNNDFSRHRRTVTIALSLIVITSLLSPWLLALTVRIIHPALLSPSHQVRSPETLNSYENDNDNDIQTILTSLLGFEREIETAIASLDAAAFSPCAAFYLHCALGSGAQDNFWTSYMSRSADAEAVQPGWGMRRCARVKACPSGLSGAFSSPGRVQAWEISEGRMWEATRVFIEVGDAVAGLEPVLLTLENKTEPLRARLAHLLALHDAAALLQTTSSPPIRFVSSLHSTAIFLLEADSTTHSSFPFWLRLAIPIVRDISLWNVIWMHDDVFPRAVNQIYIDLTIAFAAAGHDVMRALDEMQSLAPQCDRRVHEVEMALKDLARGGLAGGGGGGGGALQSSGVPFAQKVNETLQAAFQAMESVRLDKRVGMVSGNGWRKLVAGGGGTKRERVEEALKGLKGIRGGGVPNIRTINRLADLRRIAAHVDSTAPTKANPPAPDSVTLIHARQDLADLHRANAHFSAYTDTALRDTLGLGKRDRELVARGQDLAAFVHKLCRLLEAVEKIQSVEFKTQDSPHSVDKNDIRTLQEADSMLDDVLVDGQVREWISNRRLADRMRATLGRRDDVRKIVEQAVAKRSHMLSAYAVAALCVFLCAAVVKTGWWHRISWSVVREHPPVSSYVPVSGGIEIIPFNTLPINQTAEDIHLWASYLSTSSQQCQFLDDLPSIRDLITRITAPNSTAVLWASSRSWNVPHRALAHLGQQSTDLEARMTTLQSPCPTTHALPTPALSPLFTNPTSTPPPCTPGLEEVIGLYEQLDELRGFAKIAGHWATASPSGLPKHAAEHTKVGDVSGLWDIHIFVQVMEHLEGLAGRVVENLEGCFAGFEETL</sequence>
<feature type="compositionally biased region" description="Basic and acidic residues" evidence="1">
    <location>
        <begin position="548"/>
        <end position="577"/>
    </location>
</feature>
<dbReference type="Proteomes" id="UP001138500">
    <property type="component" value="Unassembled WGS sequence"/>
</dbReference>
<feature type="region of interest" description="Disordered" evidence="1">
    <location>
        <begin position="201"/>
        <end position="606"/>
    </location>
</feature>
<feature type="compositionally biased region" description="Acidic residues" evidence="1">
    <location>
        <begin position="586"/>
        <end position="603"/>
    </location>
</feature>
<dbReference type="EMBL" id="RIBY02002545">
    <property type="protein sequence ID" value="KAH9809757.1"/>
    <property type="molecule type" value="Genomic_DNA"/>
</dbReference>
<organism evidence="2 3">
    <name type="scientific">Teratosphaeria destructans</name>
    <dbReference type="NCBI Taxonomy" id="418781"/>
    <lineage>
        <taxon>Eukaryota</taxon>
        <taxon>Fungi</taxon>
        <taxon>Dikarya</taxon>
        <taxon>Ascomycota</taxon>
        <taxon>Pezizomycotina</taxon>
        <taxon>Dothideomycetes</taxon>
        <taxon>Dothideomycetidae</taxon>
        <taxon>Mycosphaerellales</taxon>
        <taxon>Teratosphaeriaceae</taxon>
        <taxon>Teratosphaeria</taxon>
    </lineage>
</organism>
<evidence type="ECO:0000256" key="1">
    <source>
        <dbReference type="SAM" id="MobiDB-lite"/>
    </source>
</evidence>
<feature type="compositionally biased region" description="Gly residues" evidence="1">
    <location>
        <begin position="537"/>
        <end position="546"/>
    </location>
</feature>
<reference evidence="2 3" key="1">
    <citation type="journal article" date="2018" name="IMA Fungus">
        <title>IMA Genome-F 10: Nine draft genome sequences of Claviceps purpurea s.lat., including C. arundinis, C. humidiphila, and C. cf. spartinae, pseudomolecules for the pitch canker pathogen Fusarium circinatum, draft genome of Davidsoniella eucalypti, Grosmannia galeiformis, Quambalaria eucalypti, and Teratosphaeria destructans.</title>
        <authorList>
            <person name="Wingfield B.D."/>
            <person name="Liu M."/>
            <person name="Nguyen H.D."/>
            <person name="Lane F.A."/>
            <person name="Morgan S.W."/>
            <person name="De Vos L."/>
            <person name="Wilken P.M."/>
            <person name="Duong T.A."/>
            <person name="Aylward J."/>
            <person name="Coetzee M.P."/>
            <person name="Dadej K."/>
            <person name="De Beer Z.W."/>
            <person name="Findlay W."/>
            <person name="Havenga M."/>
            <person name="Kolarik M."/>
            <person name="Menzies J.G."/>
            <person name="Naidoo K."/>
            <person name="Pochopski O."/>
            <person name="Shoukouhi P."/>
            <person name="Santana Q.C."/>
            <person name="Seifert K.A."/>
            <person name="Soal N."/>
            <person name="Steenkamp E.T."/>
            <person name="Tatham C.T."/>
            <person name="van der Nest M.A."/>
            <person name="Wingfield M.J."/>
        </authorList>
    </citation>
    <scope>NUCLEOTIDE SEQUENCE [LARGE SCALE GENOMIC DNA]</scope>
    <source>
        <strain evidence="2">CMW44962</strain>
    </source>
</reference>
<comment type="caution">
    <text evidence="2">The sequence shown here is derived from an EMBL/GenBank/DDBJ whole genome shotgun (WGS) entry which is preliminary data.</text>
</comment>
<feature type="region of interest" description="Disordered" evidence="1">
    <location>
        <begin position="1"/>
        <end position="69"/>
    </location>
</feature>
<name>A0A9W7SI52_9PEZI</name>
<feature type="compositionally biased region" description="Gly residues" evidence="1">
    <location>
        <begin position="88"/>
        <end position="101"/>
    </location>
</feature>
<proteinExistence type="predicted"/>